<dbReference type="PANTHER" id="PTHR34982:SF1">
    <property type="entry name" value="FLAGELLAR ASSEMBLY PROTEIN FLIH"/>
    <property type="match status" value="1"/>
</dbReference>
<keyword evidence="10" id="KW-1185">Reference proteome</keyword>
<dbReference type="GO" id="GO:0005829">
    <property type="term" value="C:cytosol"/>
    <property type="evidence" value="ECO:0007669"/>
    <property type="project" value="TreeGrafter"/>
</dbReference>
<reference evidence="9" key="1">
    <citation type="submission" date="2017-04" db="EMBL/GenBank/DDBJ databases">
        <title>Unexpected and diverse lifestyles within the genus Limnohabitans.</title>
        <authorList>
            <person name="Kasalicky V."/>
            <person name="Mehrshad M."/>
            <person name="Andrei S.-A."/>
            <person name="Salcher M."/>
            <person name="Kratochvilova H."/>
            <person name="Simek K."/>
            <person name="Ghai R."/>
        </authorList>
    </citation>
    <scope>NUCLEOTIDE SEQUENCE [LARGE SCALE GENOMIC DNA]</scope>
    <source>
        <strain evidence="9">II-D5</strain>
    </source>
</reference>
<dbReference type="AlphaFoldDB" id="A0A2T7UIZ2"/>
<evidence type="ECO:0000256" key="1">
    <source>
        <dbReference type="ARBA" id="ARBA00003041"/>
    </source>
</evidence>
<dbReference type="STRING" id="1293045.H663_15375"/>
<evidence type="ECO:0000256" key="7">
    <source>
        <dbReference type="ARBA" id="ARBA00023225"/>
    </source>
</evidence>
<dbReference type="OrthoDB" id="5296952at2"/>
<dbReference type="GO" id="GO:0044781">
    <property type="term" value="P:bacterial-type flagellum organization"/>
    <property type="evidence" value="ECO:0007669"/>
    <property type="project" value="UniProtKB-KW"/>
</dbReference>
<comment type="similarity">
    <text evidence="2">Belongs to the FliH family.</text>
</comment>
<dbReference type="PANTHER" id="PTHR34982">
    <property type="entry name" value="YOP PROTEINS TRANSLOCATION PROTEIN L"/>
    <property type="match status" value="1"/>
</dbReference>
<evidence type="ECO:0000256" key="5">
    <source>
        <dbReference type="ARBA" id="ARBA00022795"/>
    </source>
</evidence>
<dbReference type="Pfam" id="PF02108">
    <property type="entry name" value="FliH"/>
    <property type="match status" value="1"/>
</dbReference>
<evidence type="ECO:0000256" key="6">
    <source>
        <dbReference type="ARBA" id="ARBA00022927"/>
    </source>
</evidence>
<evidence type="ECO:0000256" key="3">
    <source>
        <dbReference type="ARBA" id="ARBA00016507"/>
    </source>
</evidence>
<keyword evidence="4" id="KW-0813">Transport</keyword>
<evidence type="ECO:0000313" key="9">
    <source>
        <dbReference type="EMBL" id="PVE44650.1"/>
    </source>
</evidence>
<organism evidence="9 10">
    <name type="scientific">Limnohabitans planktonicus II-D5</name>
    <dbReference type="NCBI Taxonomy" id="1293045"/>
    <lineage>
        <taxon>Bacteria</taxon>
        <taxon>Pseudomonadati</taxon>
        <taxon>Pseudomonadota</taxon>
        <taxon>Betaproteobacteria</taxon>
        <taxon>Burkholderiales</taxon>
        <taxon>Comamonadaceae</taxon>
        <taxon>Limnohabitans</taxon>
    </lineage>
</organism>
<name>A0A2T7UIZ2_9BURK</name>
<keyword evidence="6" id="KW-0653">Protein transport</keyword>
<evidence type="ECO:0000259" key="8">
    <source>
        <dbReference type="Pfam" id="PF02108"/>
    </source>
</evidence>
<feature type="domain" description="Flagellar assembly protein FliH/Type III secretion system HrpE" evidence="8">
    <location>
        <begin position="92"/>
        <end position="214"/>
    </location>
</feature>
<comment type="caution">
    <text evidence="9">The sequence shown here is derived from an EMBL/GenBank/DDBJ whole genome shotgun (WGS) entry which is preliminary data.</text>
</comment>
<keyword evidence="7" id="KW-1006">Bacterial flagellum protein export</keyword>
<protein>
    <recommendedName>
        <fullName evidence="3">Flagellar assembly protein FliH</fullName>
    </recommendedName>
</protein>
<dbReference type="EMBL" id="LFYT02000001">
    <property type="protein sequence ID" value="PVE44650.1"/>
    <property type="molecule type" value="Genomic_DNA"/>
</dbReference>
<evidence type="ECO:0000256" key="4">
    <source>
        <dbReference type="ARBA" id="ARBA00022448"/>
    </source>
</evidence>
<comment type="function">
    <text evidence="1">Needed for flagellar regrowth and assembly.</text>
</comment>
<accession>A0A2T7UIZ2</accession>
<keyword evidence="5" id="KW-1005">Bacterial flagellum biogenesis</keyword>
<dbReference type="InterPro" id="IPR018035">
    <property type="entry name" value="Flagellar_FliH/T3SS_HrpE"/>
</dbReference>
<evidence type="ECO:0000313" key="10">
    <source>
        <dbReference type="Proteomes" id="UP000037507"/>
    </source>
</evidence>
<gene>
    <name evidence="9" type="ORF">H663_001120</name>
</gene>
<evidence type="ECO:0000256" key="2">
    <source>
        <dbReference type="ARBA" id="ARBA00006602"/>
    </source>
</evidence>
<dbReference type="Proteomes" id="UP000037507">
    <property type="component" value="Unassembled WGS sequence"/>
</dbReference>
<proteinExistence type="inferred from homology"/>
<sequence length="232" mass="26150">MFKPRSTSSSAMIQSEHITQCVNWNFSDLSDPMGHRASQMLEHEKIQIKIQIDQAREAGQAFGYELAQAQFHVQLELEMQAYIEQQQKDRAVQLHALLACAQEGWNLLQAQLAESVMRLVIDMSSQVVCHVLDTQYHDTLQAVVGQAVDTLTQPDSALVVRLCPADYSAMQAFLPMRLQDREVKWLPDRRLQANQCFVESAGQQVDASLSSRMELAKKLLLVSTPEQDANHG</sequence>
<dbReference type="GO" id="GO:0015031">
    <property type="term" value="P:protein transport"/>
    <property type="evidence" value="ECO:0007669"/>
    <property type="project" value="UniProtKB-KW"/>
</dbReference>
<dbReference type="InterPro" id="IPR051472">
    <property type="entry name" value="T3SS_Stator/FliH"/>
</dbReference>